<dbReference type="AlphaFoldDB" id="K7AJU0"/>
<dbReference type="STRING" id="1129793.GPLA_4756"/>
<dbReference type="Proteomes" id="UP000006322">
    <property type="component" value="Unassembled WGS sequence"/>
</dbReference>
<comment type="caution">
    <text evidence="1">The sequence shown here is derived from an EMBL/GenBank/DDBJ whole genome shotgun (WGS) entry which is preliminary data.</text>
</comment>
<sequence>MLQLSRKLTYFLTNTQLSQKALPLPIDCVTNKTAHYK</sequence>
<proteinExistence type="predicted"/>
<keyword evidence="2" id="KW-1185">Reference proteome</keyword>
<organism evidence="1 2">
    <name type="scientific">Paraglaciecola polaris LMG 21857</name>
    <dbReference type="NCBI Taxonomy" id="1129793"/>
    <lineage>
        <taxon>Bacteria</taxon>
        <taxon>Pseudomonadati</taxon>
        <taxon>Pseudomonadota</taxon>
        <taxon>Gammaproteobacteria</taxon>
        <taxon>Alteromonadales</taxon>
        <taxon>Alteromonadaceae</taxon>
        <taxon>Paraglaciecola</taxon>
    </lineage>
</organism>
<gene>
    <name evidence="1" type="ORF">GPLA_4756</name>
</gene>
<accession>K7AJU0</accession>
<dbReference type="EMBL" id="BAER01000145">
    <property type="protein sequence ID" value="GAC35630.1"/>
    <property type="molecule type" value="Genomic_DNA"/>
</dbReference>
<name>K7AJU0_9ALTE</name>
<evidence type="ECO:0000313" key="2">
    <source>
        <dbReference type="Proteomes" id="UP000006322"/>
    </source>
</evidence>
<protein>
    <submittedName>
        <fullName evidence="1">Uncharacterized protein</fullName>
    </submittedName>
</protein>
<evidence type="ECO:0000313" key="1">
    <source>
        <dbReference type="EMBL" id="GAC35630.1"/>
    </source>
</evidence>
<reference evidence="2" key="1">
    <citation type="journal article" date="2014" name="Environ. Microbiol.">
        <title>Comparative genomics of the marine bacterial genus Glaciecola reveals the high degree of genomic diversity and genomic characteristic for cold adaptation.</title>
        <authorList>
            <person name="Qin Q.L."/>
            <person name="Xie B.B."/>
            <person name="Yu Y."/>
            <person name="Shu Y.L."/>
            <person name="Rong J.C."/>
            <person name="Zhang Y.J."/>
            <person name="Zhao D.L."/>
            <person name="Chen X.L."/>
            <person name="Zhang X.Y."/>
            <person name="Chen B."/>
            <person name="Zhou B.C."/>
            <person name="Zhang Y.Z."/>
        </authorList>
    </citation>
    <scope>NUCLEOTIDE SEQUENCE [LARGE SCALE GENOMIC DNA]</scope>
    <source>
        <strain evidence="2">LMG 21857</strain>
    </source>
</reference>